<dbReference type="STRING" id="553207.HMPREF0299_6920"/>
<dbReference type="RefSeq" id="WP_005525619.1">
    <property type="nucleotide sequence ID" value="NZ_ACSH02000005.1"/>
</dbReference>
<dbReference type="EMBL" id="ACSH02000005">
    <property type="protein sequence ID" value="EFM48480.1"/>
    <property type="molecule type" value="Genomic_DNA"/>
</dbReference>
<evidence type="ECO:0000313" key="2">
    <source>
        <dbReference type="Proteomes" id="UP000004218"/>
    </source>
</evidence>
<gene>
    <name evidence="1" type="ORF">HMPREF0299_6920</name>
</gene>
<keyword evidence="2" id="KW-1185">Reference proteome</keyword>
<evidence type="ECO:0000313" key="1">
    <source>
        <dbReference type="EMBL" id="EFM48480.1"/>
    </source>
</evidence>
<organism evidence="1 2">
    <name type="scientific">Corynebacterium matruchotii ATCC 14266</name>
    <dbReference type="NCBI Taxonomy" id="553207"/>
    <lineage>
        <taxon>Bacteria</taxon>
        <taxon>Bacillati</taxon>
        <taxon>Actinomycetota</taxon>
        <taxon>Actinomycetes</taxon>
        <taxon>Mycobacteriales</taxon>
        <taxon>Corynebacteriaceae</taxon>
        <taxon>Corynebacterium</taxon>
    </lineage>
</organism>
<protein>
    <submittedName>
        <fullName evidence="1">Uncharacterized protein</fullName>
    </submittedName>
</protein>
<dbReference type="AlphaFoldDB" id="E0DGC4"/>
<dbReference type="Proteomes" id="UP000004218">
    <property type="component" value="Unassembled WGS sequence"/>
</dbReference>
<name>E0DGC4_9CORY</name>
<sequence>MEKEVQRIAVLHVSGMPRAYRPRVEQAMLDVITSEPMSAAPGADVLDATWCTRWQRSGVAVGAVDCRQVLSGTDEELDIFSGVMSLMAGEYGFQAYVELVG</sequence>
<accession>E0DGC4</accession>
<dbReference type="GeneID" id="84574361"/>
<proteinExistence type="predicted"/>
<dbReference type="eggNOG" id="ENOG5031IYQ">
    <property type="taxonomic scope" value="Bacteria"/>
</dbReference>
<comment type="caution">
    <text evidence="1">The sequence shown here is derived from an EMBL/GenBank/DDBJ whole genome shotgun (WGS) entry which is preliminary data.</text>
</comment>
<reference evidence="1" key="1">
    <citation type="submission" date="2010-08" db="EMBL/GenBank/DDBJ databases">
        <authorList>
            <person name="Harkins D.M."/>
            <person name="Madupu R."/>
            <person name="Durkin A.S."/>
            <person name="Torralba M."/>
            <person name="Methe B."/>
            <person name="Sutton G.G."/>
            <person name="Nelson K.E."/>
        </authorList>
    </citation>
    <scope>NUCLEOTIDE SEQUENCE [LARGE SCALE GENOMIC DNA]</scope>
    <source>
        <strain evidence="1">ATCC 14266</strain>
    </source>
</reference>